<feature type="transmembrane region" description="Helical" evidence="10">
    <location>
        <begin position="323"/>
        <end position="346"/>
    </location>
</feature>
<dbReference type="GO" id="GO:0005886">
    <property type="term" value="C:plasma membrane"/>
    <property type="evidence" value="ECO:0007669"/>
    <property type="project" value="UniProtKB-SubCell"/>
</dbReference>
<dbReference type="GO" id="GO:0004984">
    <property type="term" value="F:olfactory receptor activity"/>
    <property type="evidence" value="ECO:0007669"/>
    <property type="project" value="InterPro"/>
</dbReference>
<dbReference type="PANTHER" id="PTHR21137:SF35">
    <property type="entry name" value="ODORANT RECEPTOR 19A-RELATED"/>
    <property type="match status" value="1"/>
</dbReference>
<keyword evidence="6 10" id="KW-1133">Transmembrane helix</keyword>
<evidence type="ECO:0000256" key="3">
    <source>
        <dbReference type="ARBA" id="ARBA00022606"/>
    </source>
</evidence>
<evidence type="ECO:0000256" key="7">
    <source>
        <dbReference type="ARBA" id="ARBA00023136"/>
    </source>
</evidence>
<dbReference type="OrthoDB" id="6614360at2759"/>
<gene>
    <name evidence="11" type="ORF">Cfor_06562</name>
</gene>
<feature type="transmembrane region" description="Helical" evidence="10">
    <location>
        <begin position="90"/>
        <end position="111"/>
    </location>
</feature>
<keyword evidence="7 10" id="KW-0472">Membrane</keyword>
<keyword evidence="4 10" id="KW-0812">Transmembrane</keyword>
<evidence type="ECO:0000313" key="11">
    <source>
        <dbReference type="EMBL" id="GFG28618.1"/>
    </source>
</evidence>
<dbReference type="AlphaFoldDB" id="A0A6L2PE28"/>
<feature type="transmembrane region" description="Helical" evidence="10">
    <location>
        <begin position="153"/>
        <end position="173"/>
    </location>
</feature>
<evidence type="ECO:0000256" key="1">
    <source>
        <dbReference type="ARBA" id="ARBA00004651"/>
    </source>
</evidence>
<feature type="non-terminal residue" evidence="11">
    <location>
        <position position="1"/>
    </location>
</feature>
<evidence type="ECO:0000256" key="2">
    <source>
        <dbReference type="ARBA" id="ARBA00022475"/>
    </source>
</evidence>
<evidence type="ECO:0000256" key="6">
    <source>
        <dbReference type="ARBA" id="ARBA00022989"/>
    </source>
</evidence>
<keyword evidence="3" id="KW-0716">Sensory transduction</keyword>
<protein>
    <recommendedName>
        <fullName evidence="13">Odorant receptor</fullName>
    </recommendedName>
</protein>
<keyword evidence="12" id="KW-1185">Reference proteome</keyword>
<feature type="transmembrane region" description="Helical" evidence="10">
    <location>
        <begin position="358"/>
        <end position="375"/>
    </location>
</feature>
<name>A0A6L2PE28_COPFO</name>
<dbReference type="GO" id="GO:0005549">
    <property type="term" value="F:odorant binding"/>
    <property type="evidence" value="ECO:0007669"/>
    <property type="project" value="InterPro"/>
</dbReference>
<comment type="caution">
    <text evidence="11">The sequence shown here is derived from an EMBL/GenBank/DDBJ whole genome shotgun (WGS) entry which is preliminary data.</text>
</comment>
<keyword evidence="8" id="KW-0675">Receptor</keyword>
<proteinExistence type="predicted"/>
<dbReference type="Pfam" id="PF02949">
    <property type="entry name" value="7tm_6"/>
    <property type="match status" value="1"/>
</dbReference>
<evidence type="ECO:0000256" key="4">
    <source>
        <dbReference type="ARBA" id="ARBA00022692"/>
    </source>
</evidence>
<keyword evidence="5" id="KW-0552">Olfaction</keyword>
<evidence type="ECO:0000256" key="8">
    <source>
        <dbReference type="ARBA" id="ARBA00023170"/>
    </source>
</evidence>
<keyword evidence="2" id="KW-1003">Cell membrane</keyword>
<reference evidence="12" key="1">
    <citation type="submission" date="2020-01" db="EMBL/GenBank/DDBJ databases">
        <title>Draft genome sequence of the Termite Coptotermes fromosanus.</title>
        <authorList>
            <person name="Itakura S."/>
            <person name="Yosikawa Y."/>
            <person name="Umezawa K."/>
        </authorList>
    </citation>
    <scope>NUCLEOTIDE SEQUENCE [LARGE SCALE GENOMIC DNA]</scope>
</reference>
<dbReference type="FunCoup" id="A0A6L2PE28">
    <property type="interactions" value="53"/>
</dbReference>
<evidence type="ECO:0008006" key="13">
    <source>
        <dbReference type="Google" id="ProtNLM"/>
    </source>
</evidence>
<dbReference type="EMBL" id="BLKM01000077">
    <property type="protein sequence ID" value="GFG28618.1"/>
    <property type="molecule type" value="Genomic_DNA"/>
</dbReference>
<evidence type="ECO:0000313" key="12">
    <source>
        <dbReference type="Proteomes" id="UP000502823"/>
    </source>
</evidence>
<dbReference type="Proteomes" id="UP000502823">
    <property type="component" value="Unassembled WGS sequence"/>
</dbReference>
<evidence type="ECO:0000256" key="5">
    <source>
        <dbReference type="ARBA" id="ARBA00022725"/>
    </source>
</evidence>
<feature type="transmembrane region" description="Helical" evidence="10">
    <location>
        <begin position="217"/>
        <end position="247"/>
    </location>
</feature>
<evidence type="ECO:0000256" key="10">
    <source>
        <dbReference type="SAM" id="Phobius"/>
    </source>
</evidence>
<accession>A0A6L2PE28</accession>
<dbReference type="InterPro" id="IPR004117">
    <property type="entry name" value="7tm6_olfct_rcpt"/>
</dbReference>
<dbReference type="GO" id="GO:0007165">
    <property type="term" value="P:signal transduction"/>
    <property type="evidence" value="ECO:0007669"/>
    <property type="project" value="UniProtKB-KW"/>
</dbReference>
<evidence type="ECO:0000256" key="9">
    <source>
        <dbReference type="ARBA" id="ARBA00023224"/>
    </source>
</evidence>
<sequence>KVRQTTATATKITDAEGNAKGEEDVSRYELQIFRLNFLLLQCIGLWISDSASRCAKILYSCFTVFVLSVLTLNFTTQIAALFHYRANLRIITYTLASLTGTVITSCDYVNFLCRKRTVLNMVEEMQTGFIAKVRPKYRKYLDKTESQAKIFTLLRCLLAVFAVITAGIMPLILTAKATKVEGGTTNTTIEDIIAEKMIIGMYTPFDIRRSPQFEAVYAYQVLAGTMMVIASQSVDLMLMVLMSLVAARFTILGKQLNDMAENVAMNETNYEKNKLHEDCSTLDGTCEEKGAEGPNEEVFRQYLVECIKEHQAAIEFAYRLNDVIGIAGLIDMITIPIMLCSTGYLMMHGVNVTNYFKFLTLFLLVMYKLLVYCWYGQDVINQSEEVQTALYGTDWYRLSPAFKRLVPLMLMRASKAVKLRNGIFNDLCFATFSGVRLFLLQDLGTVLKLGTGTVPYKHKGSSSAAGGNKYWARFAVPKGQGCQHSALAIGVK</sequence>
<dbReference type="PANTHER" id="PTHR21137">
    <property type="entry name" value="ODORANT RECEPTOR"/>
    <property type="match status" value="1"/>
</dbReference>
<organism evidence="11 12">
    <name type="scientific">Coptotermes formosanus</name>
    <name type="common">Formosan subterranean termite</name>
    <dbReference type="NCBI Taxonomy" id="36987"/>
    <lineage>
        <taxon>Eukaryota</taxon>
        <taxon>Metazoa</taxon>
        <taxon>Ecdysozoa</taxon>
        <taxon>Arthropoda</taxon>
        <taxon>Hexapoda</taxon>
        <taxon>Insecta</taxon>
        <taxon>Pterygota</taxon>
        <taxon>Neoptera</taxon>
        <taxon>Polyneoptera</taxon>
        <taxon>Dictyoptera</taxon>
        <taxon>Blattodea</taxon>
        <taxon>Blattoidea</taxon>
        <taxon>Termitoidae</taxon>
        <taxon>Rhinotermitidae</taxon>
        <taxon>Coptotermes</taxon>
    </lineage>
</organism>
<keyword evidence="9" id="KW-0807">Transducer</keyword>
<feature type="transmembrane region" description="Helical" evidence="10">
    <location>
        <begin position="59"/>
        <end position="84"/>
    </location>
</feature>
<dbReference type="InParanoid" id="A0A6L2PE28"/>
<comment type="subcellular location">
    <subcellularLocation>
        <location evidence="1">Cell membrane</location>
        <topology evidence="1">Multi-pass membrane protein</topology>
    </subcellularLocation>
</comment>